<organism evidence="1 2">
    <name type="scientific">Chitiniphilus purpureus</name>
    <dbReference type="NCBI Taxonomy" id="2981137"/>
    <lineage>
        <taxon>Bacteria</taxon>
        <taxon>Pseudomonadati</taxon>
        <taxon>Pseudomonadota</taxon>
        <taxon>Betaproteobacteria</taxon>
        <taxon>Neisseriales</taxon>
        <taxon>Chitinibacteraceae</taxon>
        <taxon>Chitiniphilus</taxon>
    </lineage>
</organism>
<proteinExistence type="predicted"/>
<sequence length="277" mass="29125">MNAGTAVITQHLALGLALMDAASGQPALMPLTVSLDELPPARRPPLTCLPSNRFVLRYHPRQSGTAQPLVVRLVPAAQGRYAPPSAHRMLLPRRLALTLPTLAQAEAAAPGARACRVWLFPGPAYPIWETATGVRIHAVRNPGNGLPRRPARWVRLVASVPAAQADLAQASIVARGCGDERGEVLLLLPPAAAQPGNGAAMSVRLTLFAPPEPVPPDAGTPQRDPLWDVPLETPAGWGPDDAVLAGAELPPGYVPVAHRVVNLRLGVLARGLADLAF</sequence>
<protein>
    <submittedName>
        <fullName evidence="1">Uncharacterized protein</fullName>
    </submittedName>
</protein>
<keyword evidence="2" id="KW-1185">Reference proteome</keyword>
<evidence type="ECO:0000313" key="1">
    <source>
        <dbReference type="EMBL" id="UXY14692.1"/>
    </source>
</evidence>
<reference evidence="1" key="1">
    <citation type="submission" date="2022-10" db="EMBL/GenBank/DDBJ databases">
        <title>Chitiniphilus purpureus sp. nov., a novel chitin-degrading bacterium isolated from crawfish pond sediment.</title>
        <authorList>
            <person name="Li K."/>
        </authorList>
    </citation>
    <scope>NUCLEOTIDE SEQUENCE</scope>
    <source>
        <strain evidence="1">CD1</strain>
    </source>
</reference>
<dbReference type="EMBL" id="CP106753">
    <property type="protein sequence ID" value="UXY14692.1"/>
    <property type="molecule type" value="Genomic_DNA"/>
</dbReference>
<gene>
    <name evidence="1" type="ORF">N8I74_15410</name>
</gene>
<dbReference type="Proteomes" id="UP001061302">
    <property type="component" value="Chromosome"/>
</dbReference>
<accession>A0ABY6DK05</accession>
<name>A0ABY6DK05_9NEIS</name>
<dbReference type="RefSeq" id="WP_263123995.1">
    <property type="nucleotide sequence ID" value="NZ_CP106753.1"/>
</dbReference>
<evidence type="ECO:0000313" key="2">
    <source>
        <dbReference type="Proteomes" id="UP001061302"/>
    </source>
</evidence>